<evidence type="ECO:0000256" key="8">
    <source>
        <dbReference type="PIRSR" id="PIRSR634016-4"/>
    </source>
</evidence>
<evidence type="ECO:0000256" key="9">
    <source>
        <dbReference type="RuleBase" id="RU364040"/>
    </source>
</evidence>
<dbReference type="PANTHER" id="PTHR11533:SF299">
    <property type="entry name" value="AMINOPEPTIDASE"/>
    <property type="match status" value="1"/>
</dbReference>
<dbReference type="InterPro" id="IPR001930">
    <property type="entry name" value="Peptidase_M1"/>
</dbReference>
<dbReference type="Gene3D" id="1.25.50.20">
    <property type="match status" value="1"/>
</dbReference>
<dbReference type="GO" id="GO:0042277">
    <property type="term" value="F:peptide binding"/>
    <property type="evidence" value="ECO:0007669"/>
    <property type="project" value="TreeGrafter"/>
</dbReference>
<organism evidence="13 14">
    <name type="scientific">Trichobilharzia regenti</name>
    <name type="common">Nasal bird schistosome</name>
    <dbReference type="NCBI Taxonomy" id="157069"/>
    <lineage>
        <taxon>Eukaryota</taxon>
        <taxon>Metazoa</taxon>
        <taxon>Spiralia</taxon>
        <taxon>Lophotrochozoa</taxon>
        <taxon>Platyhelminthes</taxon>
        <taxon>Trematoda</taxon>
        <taxon>Digenea</taxon>
        <taxon>Strigeidida</taxon>
        <taxon>Schistosomatoidea</taxon>
        <taxon>Schistosomatidae</taxon>
        <taxon>Trichobilharzia</taxon>
    </lineage>
</organism>
<dbReference type="Gene3D" id="2.60.40.1910">
    <property type="match status" value="1"/>
</dbReference>
<dbReference type="PRINTS" id="PR00756">
    <property type="entry name" value="ALADIPTASE"/>
</dbReference>
<keyword evidence="9" id="KW-0031">Aminopeptidase</keyword>
<dbReference type="SUPFAM" id="SSF63737">
    <property type="entry name" value="Leukotriene A4 hydrolase N-terminal domain"/>
    <property type="match status" value="1"/>
</dbReference>
<evidence type="ECO:0000259" key="11">
    <source>
        <dbReference type="Pfam" id="PF11838"/>
    </source>
</evidence>
<sequence>MKDKMTSPLRLTRFPFNMLIIRSVVILIFTCDNAVSGAEFLGFSWHYSIFTDDTISDDAFERQHLQRDVIPQSYNLKIQFNLPDGDQRLPFFNGSVTIKLYCLNATKVITLHAGDNLRVSSRQVTISTWNNINGNPKKVEIKRISRIRDTDQYRIELQSPLKPNTHYNLTIGRFRLRRGRAPEGLYLTDYVTNDTRSYIVTTGTEPTHSRRLFPCWDEPTFKAQFQVNIIRHKDYNSLSNMPLNKTETLYGDWCLDSYEPSENISAHLLTIVISQLSPKQITDSKGRNFTFWGSQEALQFANNVLNISARLIEFFENYFSVPYPVKKLDIVAIPDLDYKWFGNIVTMKWWDNVWVNEGLATFFEYAGLSHIHPKWKVTDNFPLDVTQKALYFDSSLTSLPLSQKIIYPEEVENDFGIYSYDKAASLLRMVQSFVGHKAFLDGVKNYLIEHKYDTADDEDLWEALEKAAKEENKCANITKVMDTWTRQINYPLVVIKRDDTNTFHFSQIPYFDPSNDTEPSEHHNYTWEIPLTYGSANTTNWDETRVIWMTNRTMTKTLDIKPTSWYLFNVQQTGYYRVNYTDNNWQLLTEQLNKDFEAIPVASRSQIINDLFNLANKNNVSYTVFLNLTKYLKNENNSVVWETVLQPFNFLYHMLGLTESYTHFQAYQQSLLDKPLESVDWVTIKEDQDFEKGLRREYLVHLACQVEHPLCVRNATELYNQWVINPSINPIPRSLRRTVYCSAIRSGNATHWEFLRQRLSVKGNDHEEMYNILQGLSCSSNVETMKKYSNWILQNEDLQYVLSDIASSPTGNQVLCQSAIDELKSVVNGSKTTQQGPKIQRLVELLDTLSEYGDVLIDVAKQAEIIELGRRAIESSRIPILQTIYATYLQRVEKNLKWLNTYDEVINSWLKENFGKQ</sequence>
<evidence type="ECO:0000256" key="3">
    <source>
        <dbReference type="ARBA" id="ARBA00022723"/>
    </source>
</evidence>
<name>A0AA85JWF7_TRIRE</name>
<dbReference type="GO" id="GO:0006508">
    <property type="term" value="P:proteolysis"/>
    <property type="evidence" value="ECO:0007669"/>
    <property type="project" value="UniProtKB-KW"/>
</dbReference>
<dbReference type="SUPFAM" id="SSF55486">
    <property type="entry name" value="Metalloproteases ('zincins'), catalytic domain"/>
    <property type="match status" value="1"/>
</dbReference>
<evidence type="ECO:0000259" key="10">
    <source>
        <dbReference type="Pfam" id="PF01433"/>
    </source>
</evidence>
<keyword evidence="2 9" id="KW-0645">Protease</keyword>
<dbReference type="Proteomes" id="UP000050795">
    <property type="component" value="Unassembled WGS sequence"/>
</dbReference>
<proteinExistence type="inferred from homology"/>
<protein>
    <recommendedName>
        <fullName evidence="9">Aminopeptidase</fullName>
        <ecNumber evidence="9">3.4.11.-</ecNumber>
    </recommendedName>
</protein>
<evidence type="ECO:0000256" key="4">
    <source>
        <dbReference type="ARBA" id="ARBA00022801"/>
    </source>
</evidence>
<dbReference type="Gene3D" id="1.10.390.10">
    <property type="entry name" value="Neutral Protease Domain 2"/>
    <property type="match status" value="2"/>
</dbReference>
<dbReference type="GO" id="GO:0043171">
    <property type="term" value="P:peptide catabolic process"/>
    <property type="evidence" value="ECO:0007669"/>
    <property type="project" value="TreeGrafter"/>
</dbReference>
<keyword evidence="13" id="KW-1185">Reference proteome</keyword>
<evidence type="ECO:0000313" key="14">
    <source>
        <dbReference type="WBParaSite" id="TREG1_45010.1"/>
    </source>
</evidence>
<dbReference type="Pfam" id="PF01433">
    <property type="entry name" value="Peptidase_M1"/>
    <property type="match status" value="1"/>
</dbReference>
<dbReference type="InterPro" id="IPR027268">
    <property type="entry name" value="Peptidase_M4/M1_CTD_sf"/>
</dbReference>
<feature type="domain" description="Aminopeptidase N-like N-terminal" evidence="12">
    <location>
        <begin position="71"/>
        <end position="268"/>
    </location>
</feature>
<keyword evidence="5 7" id="KW-0862">Zinc</keyword>
<comment type="similarity">
    <text evidence="1 9">Belongs to the peptidase M1 family.</text>
</comment>
<dbReference type="InterPro" id="IPR042097">
    <property type="entry name" value="Aminopeptidase_N-like_N_sf"/>
</dbReference>
<dbReference type="CDD" id="cd09601">
    <property type="entry name" value="M1_APN-Q_like"/>
    <property type="match status" value="1"/>
</dbReference>
<dbReference type="InterPro" id="IPR034016">
    <property type="entry name" value="M1_APN-typ"/>
</dbReference>
<dbReference type="EC" id="3.4.11.-" evidence="9"/>
<feature type="binding site" evidence="7">
    <location>
        <position position="357"/>
    </location>
    <ligand>
        <name>Zn(2+)</name>
        <dbReference type="ChEBI" id="CHEBI:29105"/>
        <note>catalytic</note>
    </ligand>
</feature>
<dbReference type="GO" id="GO:0008270">
    <property type="term" value="F:zinc ion binding"/>
    <property type="evidence" value="ECO:0007669"/>
    <property type="project" value="UniProtKB-UniRule"/>
</dbReference>
<dbReference type="GO" id="GO:0005615">
    <property type="term" value="C:extracellular space"/>
    <property type="evidence" value="ECO:0007669"/>
    <property type="project" value="TreeGrafter"/>
</dbReference>
<dbReference type="GO" id="GO:0005737">
    <property type="term" value="C:cytoplasm"/>
    <property type="evidence" value="ECO:0007669"/>
    <property type="project" value="TreeGrafter"/>
</dbReference>
<dbReference type="InterPro" id="IPR045357">
    <property type="entry name" value="Aminopeptidase_N-like_N"/>
</dbReference>
<accession>A0AA85JWF7</accession>
<dbReference type="InterPro" id="IPR024571">
    <property type="entry name" value="ERAP1-like_C_dom"/>
</dbReference>
<dbReference type="AlphaFoldDB" id="A0AA85JWF7"/>
<evidence type="ECO:0000256" key="1">
    <source>
        <dbReference type="ARBA" id="ARBA00010136"/>
    </source>
</evidence>
<dbReference type="GO" id="GO:0070006">
    <property type="term" value="F:metalloaminopeptidase activity"/>
    <property type="evidence" value="ECO:0007669"/>
    <property type="project" value="TreeGrafter"/>
</dbReference>
<keyword evidence="6 9" id="KW-0482">Metalloprotease</keyword>
<dbReference type="PANTHER" id="PTHR11533">
    <property type="entry name" value="PROTEASE M1 ZINC METALLOPROTEASE"/>
    <property type="match status" value="1"/>
</dbReference>
<dbReference type="Gene3D" id="2.60.40.1730">
    <property type="entry name" value="tricorn interacting facor f3 domain"/>
    <property type="match status" value="1"/>
</dbReference>
<feature type="domain" description="Peptidase M1 membrane alanine aminopeptidase" evidence="10">
    <location>
        <begin position="338"/>
        <end position="484"/>
    </location>
</feature>
<dbReference type="FunFam" id="2.60.40.1910:FF:000006">
    <property type="entry name" value="Aminopeptidase"/>
    <property type="match status" value="1"/>
</dbReference>
<dbReference type="Pfam" id="PF17900">
    <property type="entry name" value="Peptidase_M1_N"/>
    <property type="match status" value="1"/>
</dbReference>
<evidence type="ECO:0000256" key="2">
    <source>
        <dbReference type="ARBA" id="ARBA00022670"/>
    </source>
</evidence>
<comment type="cofactor">
    <cofactor evidence="7 9">
        <name>Zn(2+)</name>
        <dbReference type="ChEBI" id="CHEBI:29105"/>
    </cofactor>
    <text evidence="7 9">Binds 1 zinc ion per subunit.</text>
</comment>
<dbReference type="WBParaSite" id="TREG1_45010.1">
    <property type="protein sequence ID" value="TREG1_45010.1"/>
    <property type="gene ID" value="TREG1_45010"/>
</dbReference>
<reference evidence="14" key="2">
    <citation type="submission" date="2023-11" db="UniProtKB">
        <authorList>
            <consortium name="WormBaseParasite"/>
        </authorList>
    </citation>
    <scope>IDENTIFICATION</scope>
</reference>
<evidence type="ECO:0000313" key="13">
    <source>
        <dbReference type="Proteomes" id="UP000050795"/>
    </source>
</evidence>
<dbReference type="InterPro" id="IPR050344">
    <property type="entry name" value="Peptidase_M1_aminopeptidases"/>
</dbReference>
<keyword evidence="4 9" id="KW-0378">Hydrolase</keyword>
<dbReference type="InterPro" id="IPR014782">
    <property type="entry name" value="Peptidase_M1_dom"/>
</dbReference>
<feature type="site" description="Transition state stabilizer" evidence="8">
    <location>
        <position position="420"/>
    </location>
</feature>
<keyword evidence="3 7" id="KW-0479">Metal-binding</keyword>
<dbReference type="GO" id="GO:0016020">
    <property type="term" value="C:membrane"/>
    <property type="evidence" value="ECO:0007669"/>
    <property type="project" value="TreeGrafter"/>
</dbReference>
<dbReference type="Pfam" id="PF11838">
    <property type="entry name" value="ERAP1_C"/>
    <property type="match status" value="1"/>
</dbReference>
<evidence type="ECO:0000259" key="12">
    <source>
        <dbReference type="Pfam" id="PF17900"/>
    </source>
</evidence>
<feature type="domain" description="ERAP1-like C-terminal" evidence="11">
    <location>
        <begin position="565"/>
        <end position="824"/>
    </location>
</feature>
<evidence type="ECO:0000256" key="6">
    <source>
        <dbReference type="ARBA" id="ARBA00023049"/>
    </source>
</evidence>
<evidence type="ECO:0000256" key="5">
    <source>
        <dbReference type="ARBA" id="ARBA00022833"/>
    </source>
</evidence>
<reference evidence="13" key="1">
    <citation type="submission" date="2022-06" db="EMBL/GenBank/DDBJ databases">
        <authorList>
            <person name="Berger JAMES D."/>
            <person name="Berger JAMES D."/>
        </authorList>
    </citation>
    <scope>NUCLEOTIDE SEQUENCE [LARGE SCALE GENOMIC DNA]</scope>
</reference>
<evidence type="ECO:0000256" key="7">
    <source>
        <dbReference type="PIRSR" id="PIRSR634016-3"/>
    </source>
</evidence>